<proteinExistence type="predicted"/>
<accession>A0ABV8U5B7</accession>
<organism evidence="1 2">
    <name type="scientific">Salininema proteolyticum</name>
    <dbReference type="NCBI Taxonomy" id="1607685"/>
    <lineage>
        <taxon>Bacteria</taxon>
        <taxon>Bacillati</taxon>
        <taxon>Actinomycetota</taxon>
        <taxon>Actinomycetes</taxon>
        <taxon>Glycomycetales</taxon>
        <taxon>Glycomycetaceae</taxon>
        <taxon>Salininema</taxon>
    </lineage>
</organism>
<name>A0ABV8U5B7_9ACTN</name>
<evidence type="ECO:0000313" key="2">
    <source>
        <dbReference type="Proteomes" id="UP001595823"/>
    </source>
</evidence>
<evidence type="ECO:0000313" key="1">
    <source>
        <dbReference type="EMBL" id="MFC4337863.1"/>
    </source>
</evidence>
<dbReference type="Proteomes" id="UP001595823">
    <property type="component" value="Unassembled WGS sequence"/>
</dbReference>
<reference evidence="2" key="1">
    <citation type="journal article" date="2019" name="Int. J. Syst. Evol. Microbiol.">
        <title>The Global Catalogue of Microorganisms (GCM) 10K type strain sequencing project: providing services to taxonomists for standard genome sequencing and annotation.</title>
        <authorList>
            <consortium name="The Broad Institute Genomics Platform"/>
            <consortium name="The Broad Institute Genome Sequencing Center for Infectious Disease"/>
            <person name="Wu L."/>
            <person name="Ma J."/>
        </authorList>
    </citation>
    <scope>NUCLEOTIDE SEQUENCE [LARGE SCALE GENOMIC DNA]</scope>
    <source>
        <strain evidence="2">IBRC-M 10908</strain>
    </source>
</reference>
<gene>
    <name evidence="1" type="ORF">ACFPET_21960</name>
</gene>
<keyword evidence="2" id="KW-1185">Reference proteome</keyword>
<comment type="caution">
    <text evidence="1">The sequence shown here is derived from an EMBL/GenBank/DDBJ whole genome shotgun (WGS) entry which is preliminary data.</text>
</comment>
<sequence>MKLDGRKWRTLVGHARLGGDRYRVVRPARRLRHCSLHEGRLGAQLSIDKGAAKELAAAWWLASRSPRSLVHLPLRSSGATCGEEYGGRRLDLVLLHHSLQFPVSRWKEVRSRLRSPLPRTVRLPPGAFPRFPAEAHHRKFHSDFTDRLLWSIAADTLFLIGSRRAFDLEGDSVRALAEECPAHLAEVPGSHCCAEIDMGRRGTAALHERRSPPATLHVEYCNRHC</sequence>
<dbReference type="EMBL" id="JBHSDK010000061">
    <property type="protein sequence ID" value="MFC4337863.1"/>
    <property type="molecule type" value="Genomic_DNA"/>
</dbReference>
<dbReference type="RefSeq" id="WP_380625274.1">
    <property type="nucleotide sequence ID" value="NZ_JBHSDK010000061.1"/>
</dbReference>
<protein>
    <submittedName>
        <fullName evidence="1">Uncharacterized protein</fullName>
    </submittedName>
</protein>